<evidence type="ECO:0000256" key="1">
    <source>
        <dbReference type="SAM" id="MobiDB-lite"/>
    </source>
</evidence>
<organism evidence="2 4">
    <name type="scientific">Streptomyces microflavus</name>
    <name type="common">Streptomyces lipmanii</name>
    <dbReference type="NCBI Taxonomy" id="1919"/>
    <lineage>
        <taxon>Bacteria</taxon>
        <taxon>Bacillati</taxon>
        <taxon>Actinomycetota</taxon>
        <taxon>Actinomycetes</taxon>
        <taxon>Kitasatosporales</taxon>
        <taxon>Streptomycetaceae</taxon>
        <taxon>Streptomyces</taxon>
    </lineage>
</organism>
<sequence length="51" mass="5266">MSAPKETDCDNTQLRKAGVEVITFVGAEPADAKVPPANSMVQSATSNSTTV</sequence>
<dbReference type="GeneID" id="87629595"/>
<reference evidence="3 5" key="2">
    <citation type="submission" date="2020-06" db="EMBL/GenBank/DDBJ databases">
        <title>Genome mining for natural products.</title>
        <authorList>
            <person name="Zhang B."/>
            <person name="Shi J."/>
            <person name="Ge H."/>
        </authorList>
    </citation>
    <scope>NUCLEOTIDE SEQUENCE [LARGE SCALE GENOMIC DNA]</scope>
    <source>
        <strain evidence="3 5">NA06532</strain>
    </source>
</reference>
<protein>
    <submittedName>
        <fullName evidence="2">Uncharacterized protein</fullName>
    </submittedName>
</protein>
<evidence type="ECO:0000313" key="5">
    <source>
        <dbReference type="Proteomes" id="UP000509345"/>
    </source>
</evidence>
<dbReference type="Proteomes" id="UP000509345">
    <property type="component" value="Chromosome"/>
</dbReference>
<name>A0A6N9VB09_STRMI</name>
<dbReference type="AlphaFoldDB" id="A0A6N9VB09"/>
<proteinExistence type="predicted"/>
<gene>
    <name evidence="2" type="ORF">G3I39_09660</name>
    <name evidence="3" type="ORF">HUT09_00140</name>
</gene>
<accession>A0A6N9VB09</accession>
<feature type="compositionally biased region" description="Polar residues" evidence="1">
    <location>
        <begin position="39"/>
        <end position="51"/>
    </location>
</feature>
<evidence type="ECO:0000313" key="3">
    <source>
        <dbReference type="EMBL" id="QKW41084.1"/>
    </source>
</evidence>
<dbReference type="Proteomes" id="UP000471648">
    <property type="component" value="Unassembled WGS sequence"/>
</dbReference>
<feature type="region of interest" description="Disordered" evidence="1">
    <location>
        <begin position="30"/>
        <end position="51"/>
    </location>
</feature>
<reference evidence="2 4" key="1">
    <citation type="submission" date="2020-01" db="EMBL/GenBank/DDBJ databases">
        <title>Insect and environment-associated Actinomycetes.</title>
        <authorList>
            <person name="Currrie C."/>
            <person name="Chevrette M."/>
            <person name="Carlson C."/>
            <person name="Stubbendieck R."/>
            <person name="Wendt-Pienkowski E."/>
        </authorList>
    </citation>
    <scope>NUCLEOTIDE SEQUENCE [LARGE SCALE GENOMIC DNA]</scope>
    <source>
        <strain evidence="2 4">SID14438</strain>
    </source>
</reference>
<evidence type="ECO:0000313" key="2">
    <source>
        <dbReference type="EMBL" id="NEB67311.1"/>
    </source>
</evidence>
<evidence type="ECO:0000313" key="4">
    <source>
        <dbReference type="Proteomes" id="UP000471648"/>
    </source>
</evidence>
<dbReference type="RefSeq" id="WP_164356954.1">
    <property type="nucleotide sequence ID" value="NZ_CP054926.1"/>
</dbReference>
<dbReference type="EMBL" id="JAAGME010000382">
    <property type="protein sequence ID" value="NEB67311.1"/>
    <property type="molecule type" value="Genomic_DNA"/>
</dbReference>
<dbReference type="EMBL" id="CP054926">
    <property type="protein sequence ID" value="QKW41084.1"/>
    <property type="molecule type" value="Genomic_DNA"/>
</dbReference>